<dbReference type="CDD" id="cd22896">
    <property type="entry name" value="periphilin-like"/>
    <property type="match status" value="1"/>
</dbReference>
<feature type="compositionally biased region" description="Basic and acidic residues" evidence="1">
    <location>
        <begin position="20"/>
        <end position="41"/>
    </location>
</feature>
<evidence type="ECO:0000313" key="5">
    <source>
        <dbReference type="RGD" id="1561986"/>
    </source>
</evidence>
<reference evidence="3" key="4">
    <citation type="submission" date="2025-05" db="UniProtKB">
        <authorList>
            <consortium name="Ensembl"/>
        </authorList>
    </citation>
    <scope>IDENTIFICATION</scope>
    <source>
        <strain evidence="3">Brown Norway</strain>
    </source>
</reference>
<dbReference type="InterPro" id="IPR057603">
    <property type="entry name" value="Periphilin-1_C"/>
</dbReference>
<feature type="compositionally biased region" description="Low complexity" evidence="1">
    <location>
        <begin position="48"/>
        <end position="61"/>
    </location>
</feature>
<organism evidence="3 4">
    <name type="scientific">Rattus norvegicus</name>
    <name type="common">Rat</name>
    <dbReference type="NCBI Taxonomy" id="10116"/>
    <lineage>
        <taxon>Eukaryota</taxon>
        <taxon>Metazoa</taxon>
        <taxon>Chordata</taxon>
        <taxon>Craniata</taxon>
        <taxon>Vertebrata</taxon>
        <taxon>Euteleostomi</taxon>
        <taxon>Mammalia</taxon>
        <taxon>Eutheria</taxon>
        <taxon>Euarchontoglires</taxon>
        <taxon>Glires</taxon>
        <taxon>Rodentia</taxon>
        <taxon>Myomorpha</taxon>
        <taxon>Muroidea</taxon>
        <taxon>Muridae</taxon>
        <taxon>Murinae</taxon>
        <taxon>Rattus</taxon>
    </lineage>
</organism>
<evidence type="ECO:0000313" key="3">
    <source>
        <dbReference type="Ensembl" id="ENSRNOP00000111671.1"/>
    </source>
</evidence>
<dbReference type="PANTHER" id="PTHR15836">
    <property type="entry name" value="PERIPHILIN 1"/>
    <property type="match status" value="1"/>
</dbReference>
<reference evidence="4" key="3">
    <citation type="submission" date="2024-01" db="EMBL/GenBank/DDBJ databases">
        <title>GRCr8: a new rat reference genome assembly contstructed from accurate long reads and long range scaffolding.</title>
        <authorList>
            <person name="Doris P.A."/>
            <person name="Kalbfleisch T."/>
            <person name="Li K."/>
            <person name="Howe K."/>
            <person name="Wood J."/>
        </authorList>
    </citation>
    <scope>NUCLEOTIDE SEQUENCE [LARGE SCALE GENOMIC DNA]</scope>
    <source>
        <strain evidence="4">Brown Norway</strain>
    </source>
</reference>
<dbReference type="Proteomes" id="UP000002494">
    <property type="component" value="Chromosome 10"/>
</dbReference>
<feature type="region of interest" description="Disordered" evidence="1">
    <location>
        <begin position="165"/>
        <end position="214"/>
    </location>
</feature>
<dbReference type="Pfam" id="PF25234">
    <property type="entry name" value="Periphilin_C"/>
    <property type="match status" value="1"/>
</dbReference>
<reference evidence="3" key="1">
    <citation type="journal article" date="2004" name="Nature">
        <title>Genome sequence of the Brown Norway rat yields insights into mammalian evolution.</title>
        <authorList>
            <consortium name="Rat Genome Sequencing Project Consortium"/>
            <person name="Gibbs R.A."/>
            <person name="Weinstock G.M."/>
            <person name="Metzker M.L."/>
            <person name="Muzny D.M."/>
            <person name="Sodergren E.J."/>
            <person name="Scherer S."/>
            <person name="Scott G."/>
            <person name="Steffen D."/>
            <person name="Worley K.C."/>
            <person name="Burch P.E."/>
            <person name="Okwuonu G."/>
            <person name="Hines S."/>
            <person name="Lewis L."/>
            <person name="Deramo C."/>
            <person name="Delgado O."/>
            <person name="Dugan-Rocha S."/>
            <person name="Miner G."/>
            <person name="Morgan M."/>
            <person name="Hawes A."/>
            <person name="Gill R."/>
            <person name="Holt R.A."/>
            <person name="Adams M.D."/>
            <person name="Amanatides P.G."/>
            <person name="Baden-Tillson H."/>
            <person name="Barnstead M."/>
            <person name="Chin S."/>
            <person name="Evans C.A."/>
            <person name="Ferriera S."/>
            <person name="Fosler C."/>
            <person name="Glodek A."/>
            <person name="Gu Z."/>
            <person name="Jennings D."/>
            <person name="Kraft C.L."/>
            <person name="Nguyen T."/>
            <person name="Pfannkoch C.M."/>
            <person name="Sitter C."/>
            <person name="Sutton G.G."/>
            <person name="Venter J.C."/>
            <person name="Woodage T."/>
            <person name="Smith D."/>
            <person name="Lee H.-M."/>
            <person name="Gustafson E."/>
            <person name="Cahill P."/>
            <person name="Kana A."/>
            <person name="Doucette-Stamm L."/>
            <person name="Weinstock K."/>
            <person name="Fechtel K."/>
            <person name="Weiss R.B."/>
            <person name="Dunn D.M."/>
            <person name="Green E.D."/>
            <person name="Blakesley R.W."/>
            <person name="Bouffard G.G."/>
            <person name="De Jong P.J."/>
            <person name="Osoegawa K."/>
            <person name="Zhu B."/>
            <person name="Marra M."/>
            <person name="Schein J."/>
            <person name="Bosdet I."/>
            <person name="Fjell C."/>
            <person name="Jones S."/>
            <person name="Krzywinski M."/>
            <person name="Mathewson C."/>
            <person name="Siddiqui A."/>
            <person name="Wye N."/>
            <person name="McPherson J."/>
            <person name="Zhao S."/>
            <person name="Fraser C.M."/>
            <person name="Shetty J."/>
            <person name="Shatsman S."/>
            <person name="Geer K."/>
            <person name="Chen Y."/>
            <person name="Abramzon S."/>
            <person name="Nierman W.C."/>
            <person name="Havlak P.H."/>
            <person name="Chen R."/>
            <person name="Durbin K.J."/>
            <person name="Egan A."/>
            <person name="Ren Y."/>
            <person name="Song X.-Z."/>
            <person name="Li B."/>
            <person name="Liu Y."/>
            <person name="Qin X."/>
            <person name="Cawley S."/>
            <person name="Cooney A.J."/>
            <person name="D'Souza L.M."/>
            <person name="Martin K."/>
            <person name="Wu J.Q."/>
            <person name="Gonzalez-Garay M.L."/>
            <person name="Jackson A.R."/>
            <person name="Kalafus K.J."/>
            <person name="McLeod M.P."/>
            <person name="Milosavljevic A."/>
            <person name="Virk D."/>
            <person name="Volkov A."/>
            <person name="Wheeler D.A."/>
            <person name="Zhang Z."/>
            <person name="Bailey J.A."/>
            <person name="Eichler E.E."/>
            <person name="Tuzun E."/>
            <person name="Birney E."/>
            <person name="Mongin E."/>
            <person name="Ureta-Vidal A."/>
            <person name="Woodwark C."/>
            <person name="Zdobnov E."/>
            <person name="Bork P."/>
            <person name="Suyama M."/>
            <person name="Torrents D."/>
            <person name="Alexandersson M."/>
            <person name="Trask B.J."/>
            <person name="Young J.M."/>
            <person name="Huang H."/>
            <person name="Wang H."/>
            <person name="Xing H."/>
            <person name="Daniels S."/>
            <person name="Gietzen D."/>
            <person name="Schmidt J."/>
            <person name="Stevens K."/>
            <person name="Vitt U."/>
            <person name="Wingrove J."/>
            <person name="Camara F."/>
            <person name="Mar Alba M."/>
            <person name="Abril J.F."/>
            <person name="Guigo R."/>
            <person name="Smit A."/>
            <person name="Dubchak I."/>
            <person name="Rubin E.M."/>
            <person name="Couronne O."/>
            <person name="Poliakov A."/>
            <person name="Huebner N."/>
            <person name="Ganten D."/>
            <person name="Goesele C."/>
            <person name="Hummel O."/>
            <person name="Kreitler T."/>
            <person name="Lee Y.-A."/>
            <person name="Monti J."/>
            <person name="Schulz H."/>
            <person name="Zimdahl H."/>
            <person name="Himmelbauer H."/>
            <person name="Lehrach H."/>
            <person name="Jacob H.J."/>
            <person name="Bromberg S."/>
            <person name="Gullings-Handley J."/>
            <person name="Jensen-Seaman M.I."/>
            <person name="Kwitek A.E."/>
            <person name="Lazar J."/>
            <person name="Pasko D."/>
            <person name="Tonellato P.J."/>
            <person name="Twigger S."/>
            <person name="Ponting C.P."/>
            <person name="Duarte J.M."/>
            <person name="Rice S."/>
            <person name="Goodstadt L."/>
            <person name="Beatson S.A."/>
            <person name="Emes R.D."/>
            <person name="Winter E.E."/>
            <person name="Webber C."/>
            <person name="Brandt P."/>
            <person name="Nyakatura G."/>
            <person name="Adetobi M."/>
            <person name="Chiaromonte F."/>
            <person name="Elnitski L."/>
            <person name="Eswara P."/>
            <person name="Hardison R.C."/>
            <person name="Hou M."/>
            <person name="Kolbe D."/>
            <person name="Makova K."/>
            <person name="Miller W."/>
            <person name="Nekrutenko A."/>
            <person name="Riemer C."/>
            <person name="Schwartz S."/>
            <person name="Taylor J."/>
            <person name="Yang S."/>
            <person name="Zhang Y."/>
            <person name="Lindpaintner K."/>
            <person name="Andrews T.D."/>
            <person name="Caccamo M."/>
            <person name="Clamp M."/>
            <person name="Clarke L."/>
            <person name="Curwen V."/>
            <person name="Durbin R.M."/>
            <person name="Eyras E."/>
            <person name="Searle S.M."/>
            <person name="Cooper G.M."/>
            <person name="Batzoglou S."/>
            <person name="Brudno M."/>
            <person name="Sidow A."/>
            <person name="Stone E.A."/>
            <person name="Payseur B.A."/>
            <person name="Bourque G."/>
            <person name="Lopez-Otin C."/>
            <person name="Puente X.S."/>
            <person name="Chakrabarti K."/>
            <person name="Chatterji S."/>
            <person name="Dewey C."/>
            <person name="Pachter L."/>
            <person name="Bray N."/>
            <person name="Yap V.B."/>
            <person name="Caspi A."/>
            <person name="Tesler G."/>
            <person name="Pevzner P.A."/>
            <person name="Haussler D."/>
            <person name="Roskin K.M."/>
            <person name="Baertsch R."/>
            <person name="Clawson H."/>
            <person name="Furey T.S."/>
            <person name="Hinrichs A.S."/>
            <person name="Karolchik D."/>
            <person name="Kent W.J."/>
            <person name="Rosenbloom K.R."/>
            <person name="Trumbower H."/>
            <person name="Weirauch M."/>
            <person name="Cooper D.N."/>
            <person name="Stenson P.D."/>
            <person name="Ma B."/>
            <person name="Brent M."/>
            <person name="Arumugam M."/>
            <person name="Shteynberg D."/>
            <person name="Copley R.R."/>
            <person name="Taylor M.S."/>
            <person name="Riethman H."/>
            <person name="Mudunuri U."/>
            <person name="Peterson J."/>
            <person name="Guyer M."/>
            <person name="Felsenfeld A."/>
            <person name="Old S."/>
            <person name="Mockrin S."/>
            <person name="Collins F.S."/>
        </authorList>
    </citation>
    <scope>NUCLEOTIDE SEQUENCE [LARGE SCALE GENOMIC DNA]</scope>
    <source>
        <strain evidence="3">Brown Norway</strain>
    </source>
</reference>
<dbReference type="GO" id="GO:0045814">
    <property type="term" value="P:negative regulation of gene expression, epigenetic"/>
    <property type="evidence" value="ECO:0000318"/>
    <property type="project" value="GO_Central"/>
</dbReference>
<feature type="region of interest" description="Disordered" evidence="1">
    <location>
        <begin position="1"/>
        <end position="148"/>
    </location>
</feature>
<dbReference type="AlphaFoldDB" id="A0A8I6GK96"/>
<name>A0A8I6GK96_RAT</name>
<feature type="compositionally biased region" description="Basic and acidic residues" evidence="1">
    <location>
        <begin position="115"/>
        <end position="125"/>
    </location>
</feature>
<dbReference type="RGD" id="1561986">
    <property type="gene designation" value="Pphln1-ps1"/>
</dbReference>
<sequence>MWSSRSYDEGPQNASSGESGLRKTRDDLSASRQHACGDKKDVYRRKCSSSSHYSKQQSPHKGASCFSRKSGVDRKTSPHSRSRSSGRHSTKQSKLHSSHGSELRKSKHAHSSYKRCSEEKPEGGKKRPGQSLKTSRDTHPKSSSAVLSSEILNKLRRFDEKGLPKAAGKQAVKKPEMAEESDLPQISEFEVMDQTQEPESNKTDHTEFSDDQVTNRRKAIVSKTKEIEQAYYQDCETFGMVVKMLVEKDPSLERSIQFALRQNLHEISERCVKELRQFIAEYDAAAS</sequence>
<dbReference type="Ensembl" id="ENSRNOT00000126660.1">
    <property type="protein sequence ID" value="ENSRNOP00000103736.1"/>
    <property type="gene ID" value="ENSRNOG00000084995.1"/>
</dbReference>
<dbReference type="GO" id="GO:0045892">
    <property type="term" value="P:negative regulation of DNA-templated transcription"/>
    <property type="evidence" value="ECO:0007669"/>
    <property type="project" value="InterPro"/>
</dbReference>
<evidence type="ECO:0000256" key="1">
    <source>
        <dbReference type="SAM" id="MobiDB-lite"/>
    </source>
</evidence>
<proteinExistence type="predicted"/>
<gene>
    <name evidence="5" type="primary">Pphln1-ps1</name>
</gene>
<keyword evidence="4" id="KW-1185">Reference proteome</keyword>
<evidence type="ECO:0000313" key="4">
    <source>
        <dbReference type="Proteomes" id="UP000002494"/>
    </source>
</evidence>
<feature type="compositionally biased region" description="Basic residues" evidence="1">
    <location>
        <begin position="77"/>
        <end position="97"/>
    </location>
</feature>
<dbReference type="GO" id="GO:0005654">
    <property type="term" value="C:nucleoplasm"/>
    <property type="evidence" value="ECO:0000318"/>
    <property type="project" value="GO_Central"/>
</dbReference>
<dbReference type="GeneTree" id="ENSGT00390000016228"/>
<feature type="domain" description="Periphilin-1 C-terminal" evidence="2">
    <location>
        <begin position="205"/>
        <end position="284"/>
    </location>
</feature>
<dbReference type="GO" id="GO:0097355">
    <property type="term" value="P:protein localization to heterochromatin"/>
    <property type="evidence" value="ECO:0000318"/>
    <property type="project" value="GO_Central"/>
</dbReference>
<dbReference type="InterPro" id="IPR028851">
    <property type="entry name" value="Pphln1"/>
</dbReference>
<evidence type="ECO:0000259" key="2">
    <source>
        <dbReference type="Pfam" id="PF25234"/>
    </source>
</evidence>
<dbReference type="PANTHER" id="PTHR15836:SF4">
    <property type="entry name" value="PERIPHILIN-1"/>
    <property type="match status" value="1"/>
</dbReference>
<reference evidence="4" key="2">
    <citation type="submission" date="2023-12" db="EMBL/GenBank/DDBJ databases">
        <authorList>
            <consortium name="Genome Reference Consortium"/>
            <person name="Doris P.A."/>
            <person name="Kalbfleisch T."/>
            <person name="Li K."/>
            <person name="Howe K."/>
            <person name="Wood J."/>
        </authorList>
    </citation>
    <scope>NUCLEOTIDE SEQUENCE [LARGE SCALE GENOMIC DNA]</scope>
    <source>
        <strain evidence="4">Brown Norway</strain>
    </source>
</reference>
<feature type="compositionally biased region" description="Basic and acidic residues" evidence="1">
    <location>
        <begin position="199"/>
        <end position="208"/>
    </location>
</feature>
<dbReference type="Ensembl" id="ENSRNOT00000161611.1">
    <property type="protein sequence ID" value="ENSRNOP00000111671.1"/>
    <property type="gene ID" value="ENSRNOG00000084995.1"/>
</dbReference>
<protein>
    <recommendedName>
        <fullName evidence="2">Periphilin-1 C-terminal domain-containing protein</fullName>
    </recommendedName>
</protein>
<accession>A0A8I6GK96</accession>
<dbReference type="AGR" id="RGD:1561986"/>